<feature type="domain" description="Zn(2)-C6 fungal-type" evidence="7">
    <location>
        <begin position="29"/>
        <end position="62"/>
    </location>
</feature>
<sequence>MPNAMAPDSSASSQLHARQQHRRRKISLACEPCRDRKTRCDGLKPICSSCERRSLGLERCIYKVDNGRTASNDEYIKALHERIRNLEQVCVRNGIHVSDIGTPPAAAASLGRVPPPESPAAGPGVAFRNAGGGLKPGATTTGPHHPPSDAGSASKPPAARAASIVYHSPAASEDSAAAAPANSHGVTAMGTLGAEDHRDDDNAFTAEDFYGSSSTASFVKEACASIKLQSPTASPGDAGLAGLAGASMSIGGDSATPRVLPIGCGVPGALPAAAIGGSERLTMYSRFVLPPRALADHLMEKFYQNIFPLYPLFHRPAFNQAYERLWDNYGGAGARNSRGSQDAAWNENQSKPPLVSLGLGSPPDADTDSIVFHTGLNCVFALGCHYADLPQQERLAMAHSFFMRGKNFVGLDMLDKNNIGVVQSLLLMALVLQSTPYTSRCWHAVGVACRVAIGLGLHLSGVPGHTDNSLQSRVRRRTWYGCVILDTVVSMTFGRPTITSHLSMPRHIPLASELEDDDTSPNPRHPPTDHNSVSLMSFFAEIIRLVRILDEILAKVYHPWLGTSVSNMIGTEFSGPLPDQPGVVRPAGGNHRSCNFDIIIDLHARLSDFEMTVSPSLSWVALSEGEERKEKSPVLALQKRVLYSLFVYLQVMLYRPILTRFLSGDISRGGSVSSSSNTGASHTVYTDNILYSQFAAQCAKSCVESSVRLIESIHQIYKLSAEPDFWWWDGLYASTAGLVLVVCRLHSSLWETLDQERVHVAWEQCQEVLGHLASFSMSARNSLALLQKIHDSVTSNKGDPAAAAAARGNNGDSASNQQYLPSGEKAPNCQQHNANQEQHQQQQQQHEFYQHALQQNERVGVSGGGPMAFSPEMDPTGGVGGGPIQGFDMPPEGMVLGDVDITETFFSNWDQSLEFLSSGLGFGEEMCNIAGGFQR</sequence>
<feature type="compositionally biased region" description="Polar residues" evidence="6">
    <location>
        <begin position="810"/>
        <end position="820"/>
    </location>
</feature>
<evidence type="ECO:0000259" key="7">
    <source>
        <dbReference type="PROSITE" id="PS50048"/>
    </source>
</evidence>
<dbReference type="SUPFAM" id="SSF57701">
    <property type="entry name" value="Zn2/Cys6 DNA-binding domain"/>
    <property type="match status" value="1"/>
</dbReference>
<dbReference type="EMBL" id="JAKWBI020000097">
    <property type="protein sequence ID" value="KAJ2902892.1"/>
    <property type="molecule type" value="Genomic_DNA"/>
</dbReference>
<keyword evidence="2" id="KW-0805">Transcription regulation</keyword>
<dbReference type="Pfam" id="PF04082">
    <property type="entry name" value="Fungal_trans"/>
    <property type="match status" value="1"/>
</dbReference>
<accession>A0AAD5RTM8</accession>
<dbReference type="GO" id="GO:0008270">
    <property type="term" value="F:zinc ion binding"/>
    <property type="evidence" value="ECO:0007669"/>
    <property type="project" value="InterPro"/>
</dbReference>
<dbReference type="GO" id="GO:0000978">
    <property type="term" value="F:RNA polymerase II cis-regulatory region sequence-specific DNA binding"/>
    <property type="evidence" value="ECO:0007669"/>
    <property type="project" value="TreeGrafter"/>
</dbReference>
<reference evidence="8" key="1">
    <citation type="submission" date="2022-07" db="EMBL/GenBank/DDBJ databases">
        <title>Draft genome sequence of Zalerion maritima ATCC 34329, a (micro)plastics degrading marine fungus.</title>
        <authorList>
            <person name="Paco A."/>
            <person name="Goncalves M.F.M."/>
            <person name="Rocha-Santos T.A.P."/>
            <person name="Alves A."/>
        </authorList>
    </citation>
    <scope>NUCLEOTIDE SEQUENCE</scope>
    <source>
        <strain evidence="8">ATCC 34329</strain>
    </source>
</reference>
<dbReference type="Gene3D" id="4.10.240.10">
    <property type="entry name" value="Zn(2)-C6 fungal-type DNA-binding domain"/>
    <property type="match status" value="1"/>
</dbReference>
<dbReference type="PANTHER" id="PTHR47424:SF3">
    <property type="entry name" value="REGULATORY PROTEIN GAL4"/>
    <property type="match status" value="1"/>
</dbReference>
<evidence type="ECO:0000256" key="4">
    <source>
        <dbReference type="ARBA" id="ARBA00023163"/>
    </source>
</evidence>
<dbReference type="PANTHER" id="PTHR47424">
    <property type="entry name" value="REGULATORY PROTEIN GAL4"/>
    <property type="match status" value="1"/>
</dbReference>
<dbReference type="InterPro" id="IPR001138">
    <property type="entry name" value="Zn2Cys6_DnaBD"/>
</dbReference>
<keyword evidence="9" id="KW-1185">Reference proteome</keyword>
<gene>
    <name evidence="8" type="ORF">MKZ38_010703</name>
</gene>
<dbReference type="PROSITE" id="PS50048">
    <property type="entry name" value="ZN2_CY6_FUNGAL_2"/>
    <property type="match status" value="1"/>
</dbReference>
<evidence type="ECO:0000313" key="8">
    <source>
        <dbReference type="EMBL" id="KAJ2902892.1"/>
    </source>
</evidence>
<evidence type="ECO:0000256" key="6">
    <source>
        <dbReference type="SAM" id="MobiDB-lite"/>
    </source>
</evidence>
<feature type="region of interest" description="Disordered" evidence="6">
    <location>
        <begin position="1"/>
        <end position="23"/>
    </location>
</feature>
<feature type="region of interest" description="Disordered" evidence="6">
    <location>
        <begin position="107"/>
        <end position="162"/>
    </location>
</feature>
<dbReference type="InterPro" id="IPR051127">
    <property type="entry name" value="Fungal_SecMet_Regulators"/>
</dbReference>
<feature type="compositionally biased region" description="Low complexity" evidence="6">
    <location>
        <begin position="150"/>
        <end position="162"/>
    </location>
</feature>
<organism evidence="8 9">
    <name type="scientific">Zalerion maritima</name>
    <dbReference type="NCBI Taxonomy" id="339359"/>
    <lineage>
        <taxon>Eukaryota</taxon>
        <taxon>Fungi</taxon>
        <taxon>Dikarya</taxon>
        <taxon>Ascomycota</taxon>
        <taxon>Pezizomycotina</taxon>
        <taxon>Sordariomycetes</taxon>
        <taxon>Lulworthiomycetidae</taxon>
        <taxon>Lulworthiales</taxon>
        <taxon>Lulworthiaceae</taxon>
        <taxon>Zalerion</taxon>
    </lineage>
</organism>
<dbReference type="AlphaFoldDB" id="A0AAD5RTM8"/>
<keyword evidence="3" id="KW-0238">DNA-binding</keyword>
<dbReference type="CDD" id="cd00067">
    <property type="entry name" value="GAL4"/>
    <property type="match status" value="1"/>
</dbReference>
<comment type="caution">
    <text evidence="8">The sequence shown here is derived from an EMBL/GenBank/DDBJ whole genome shotgun (WGS) entry which is preliminary data.</text>
</comment>
<dbReference type="SMART" id="SM00066">
    <property type="entry name" value="GAL4"/>
    <property type="match status" value="1"/>
</dbReference>
<protein>
    <recommendedName>
        <fullName evidence="7">Zn(2)-C6 fungal-type domain-containing protein</fullName>
    </recommendedName>
</protein>
<dbReference type="Pfam" id="PF00172">
    <property type="entry name" value="Zn_clus"/>
    <property type="match status" value="1"/>
</dbReference>
<dbReference type="GO" id="GO:0000981">
    <property type="term" value="F:DNA-binding transcription factor activity, RNA polymerase II-specific"/>
    <property type="evidence" value="ECO:0007669"/>
    <property type="project" value="InterPro"/>
</dbReference>
<dbReference type="InterPro" id="IPR007219">
    <property type="entry name" value="XnlR_reg_dom"/>
</dbReference>
<keyword evidence="1" id="KW-0479">Metal-binding</keyword>
<dbReference type="CDD" id="cd12148">
    <property type="entry name" value="fungal_TF_MHR"/>
    <property type="match status" value="1"/>
</dbReference>
<name>A0AAD5RTM8_9PEZI</name>
<evidence type="ECO:0000313" key="9">
    <source>
        <dbReference type="Proteomes" id="UP001201980"/>
    </source>
</evidence>
<keyword evidence="4" id="KW-0804">Transcription</keyword>
<feature type="compositionally biased region" description="Low complexity" evidence="6">
    <location>
        <begin position="830"/>
        <end position="847"/>
    </location>
</feature>
<keyword evidence="5" id="KW-0539">Nucleus</keyword>
<evidence type="ECO:0000256" key="5">
    <source>
        <dbReference type="ARBA" id="ARBA00023242"/>
    </source>
</evidence>
<dbReference type="GO" id="GO:0005634">
    <property type="term" value="C:nucleus"/>
    <property type="evidence" value="ECO:0007669"/>
    <property type="project" value="TreeGrafter"/>
</dbReference>
<dbReference type="Proteomes" id="UP001201980">
    <property type="component" value="Unassembled WGS sequence"/>
</dbReference>
<dbReference type="GO" id="GO:0000435">
    <property type="term" value="P:positive regulation of transcription from RNA polymerase II promoter by galactose"/>
    <property type="evidence" value="ECO:0007669"/>
    <property type="project" value="TreeGrafter"/>
</dbReference>
<evidence type="ECO:0000256" key="2">
    <source>
        <dbReference type="ARBA" id="ARBA00023015"/>
    </source>
</evidence>
<dbReference type="GO" id="GO:0006351">
    <property type="term" value="P:DNA-templated transcription"/>
    <property type="evidence" value="ECO:0007669"/>
    <property type="project" value="InterPro"/>
</dbReference>
<evidence type="ECO:0000256" key="1">
    <source>
        <dbReference type="ARBA" id="ARBA00022723"/>
    </source>
</evidence>
<proteinExistence type="predicted"/>
<feature type="region of interest" description="Disordered" evidence="6">
    <location>
        <begin position="796"/>
        <end position="847"/>
    </location>
</feature>
<dbReference type="InterPro" id="IPR036864">
    <property type="entry name" value="Zn2-C6_fun-type_DNA-bd_sf"/>
</dbReference>
<dbReference type="SMART" id="SM00906">
    <property type="entry name" value="Fungal_trans"/>
    <property type="match status" value="1"/>
</dbReference>
<evidence type="ECO:0000256" key="3">
    <source>
        <dbReference type="ARBA" id="ARBA00023125"/>
    </source>
</evidence>